<dbReference type="CDD" id="cd00553">
    <property type="entry name" value="NAD_synthase"/>
    <property type="match status" value="1"/>
</dbReference>
<feature type="binding site" evidence="7">
    <location>
        <position position="463"/>
    </location>
    <ligand>
        <name>ATP</name>
        <dbReference type="ChEBI" id="CHEBI:30616"/>
    </ligand>
</feature>
<dbReference type="PROSITE" id="PS50263">
    <property type="entry name" value="CN_HYDROLASE"/>
    <property type="match status" value="1"/>
</dbReference>
<feature type="binding site" evidence="7">
    <location>
        <begin position="353"/>
        <end position="360"/>
    </location>
    <ligand>
        <name>ATP</name>
        <dbReference type="ChEBI" id="CHEBI:30616"/>
    </ligand>
</feature>
<dbReference type="GO" id="GO:0003952">
    <property type="term" value="F:NAD+ synthase (glutamine-hydrolyzing) activity"/>
    <property type="evidence" value="ECO:0007669"/>
    <property type="project" value="UniProtKB-UniRule"/>
</dbReference>
<accession>A0A9D2L362</accession>
<reference evidence="11" key="2">
    <citation type="submission" date="2021-04" db="EMBL/GenBank/DDBJ databases">
        <authorList>
            <person name="Gilroy R."/>
        </authorList>
    </citation>
    <scope>NUCLEOTIDE SEQUENCE</scope>
    <source>
        <strain evidence="11">CHK169-11906</strain>
    </source>
</reference>
<feature type="active site" description="Nucleophile; for glutaminase activity" evidence="7">
    <location>
        <position position="169"/>
    </location>
</feature>
<evidence type="ECO:0000256" key="5">
    <source>
        <dbReference type="ARBA" id="ARBA00022840"/>
    </source>
</evidence>
<dbReference type="GO" id="GO:0005737">
    <property type="term" value="C:cytoplasm"/>
    <property type="evidence" value="ECO:0007669"/>
    <property type="project" value="InterPro"/>
</dbReference>
<dbReference type="EC" id="6.3.5.1" evidence="7 8"/>
<dbReference type="NCBIfam" id="TIGR00552">
    <property type="entry name" value="nadE"/>
    <property type="match status" value="1"/>
</dbReference>
<dbReference type="Pfam" id="PF02540">
    <property type="entry name" value="NAD_synthase"/>
    <property type="match status" value="1"/>
</dbReference>
<dbReference type="PANTHER" id="PTHR23090">
    <property type="entry name" value="NH 3 /GLUTAMINE-DEPENDENT NAD + SYNTHETASE"/>
    <property type="match status" value="1"/>
</dbReference>
<evidence type="ECO:0000313" key="11">
    <source>
        <dbReference type="EMBL" id="HJA98467.1"/>
    </source>
</evidence>
<feature type="binding site" evidence="7">
    <location>
        <position position="439"/>
    </location>
    <ligand>
        <name>deamido-NAD(+)</name>
        <dbReference type="ChEBI" id="CHEBI:58437"/>
        <note>ligand shared between two neighboring subunits</note>
    </ligand>
</feature>
<dbReference type="InterPro" id="IPR036526">
    <property type="entry name" value="C-N_Hydrolase_sf"/>
</dbReference>
<dbReference type="NCBIfam" id="NF002730">
    <property type="entry name" value="PRK02628.1"/>
    <property type="match status" value="1"/>
</dbReference>
<feature type="active site" description="For glutaminase activity" evidence="7">
    <location>
        <position position="116"/>
    </location>
</feature>
<dbReference type="SUPFAM" id="SSF56317">
    <property type="entry name" value="Carbon-nitrogen hydrolase"/>
    <property type="match status" value="1"/>
</dbReference>
<comment type="similarity">
    <text evidence="9">Belongs to the NAD synthetase family.</text>
</comment>
<evidence type="ECO:0000256" key="7">
    <source>
        <dbReference type="HAMAP-Rule" id="MF_02090"/>
    </source>
</evidence>
<reference evidence="11" key="1">
    <citation type="journal article" date="2021" name="PeerJ">
        <title>Extensive microbial diversity within the chicken gut microbiome revealed by metagenomics and culture.</title>
        <authorList>
            <person name="Gilroy R."/>
            <person name="Ravi A."/>
            <person name="Getino M."/>
            <person name="Pursley I."/>
            <person name="Horton D.L."/>
            <person name="Alikhan N.F."/>
            <person name="Baker D."/>
            <person name="Gharbi K."/>
            <person name="Hall N."/>
            <person name="Watson M."/>
            <person name="Adriaenssens E.M."/>
            <person name="Foster-Nyarko E."/>
            <person name="Jarju S."/>
            <person name="Secka A."/>
            <person name="Antonio M."/>
            <person name="Oren A."/>
            <person name="Chaudhuri R.R."/>
            <person name="La Ragione R."/>
            <person name="Hildebrand F."/>
            <person name="Pallen M.J."/>
        </authorList>
    </citation>
    <scope>NUCLEOTIDE SEQUENCE</scope>
    <source>
        <strain evidence="11">CHK169-11906</strain>
    </source>
</reference>
<feature type="binding site" evidence="7">
    <location>
        <position position="468"/>
    </location>
    <ligand>
        <name>deamido-NAD(+)</name>
        <dbReference type="ChEBI" id="CHEBI:58437"/>
        <note>ligand shared between two neighboring subunits</note>
    </ligand>
</feature>
<evidence type="ECO:0000256" key="9">
    <source>
        <dbReference type="RuleBase" id="RU003811"/>
    </source>
</evidence>
<feature type="binding site" evidence="7">
    <location>
        <begin position="473"/>
        <end position="476"/>
    </location>
    <ligand>
        <name>deamido-NAD(+)</name>
        <dbReference type="ChEBI" id="CHEBI:58437"/>
        <note>ligand shared between two neighboring subunits</note>
    </ligand>
</feature>
<dbReference type="EMBL" id="DWYR01000008">
    <property type="protein sequence ID" value="HJA98467.1"/>
    <property type="molecule type" value="Genomic_DNA"/>
</dbReference>
<gene>
    <name evidence="7" type="primary">nadE</name>
    <name evidence="11" type="ORF">H9779_02560</name>
</gene>
<evidence type="ECO:0000256" key="1">
    <source>
        <dbReference type="ARBA" id="ARBA00005188"/>
    </source>
</evidence>
<keyword evidence="4 7" id="KW-0547">Nucleotide-binding</keyword>
<feature type="binding site" evidence="7">
    <location>
        <position position="196"/>
    </location>
    <ligand>
        <name>L-glutamine</name>
        <dbReference type="ChEBI" id="CHEBI:58359"/>
    </ligand>
</feature>
<dbReference type="GO" id="GO:0005524">
    <property type="term" value="F:ATP binding"/>
    <property type="evidence" value="ECO:0007669"/>
    <property type="project" value="UniProtKB-UniRule"/>
</dbReference>
<dbReference type="PIRSF" id="PIRSF006630">
    <property type="entry name" value="NADS_GAT"/>
    <property type="match status" value="1"/>
</dbReference>
<evidence type="ECO:0000256" key="4">
    <source>
        <dbReference type="ARBA" id="ARBA00022741"/>
    </source>
</evidence>
<dbReference type="InterPro" id="IPR003010">
    <property type="entry name" value="C-N_Hydrolase"/>
</dbReference>
<dbReference type="Gene3D" id="3.40.50.620">
    <property type="entry name" value="HUPs"/>
    <property type="match status" value="1"/>
</dbReference>
<protein>
    <recommendedName>
        <fullName evidence="7 8">Glutamine-dependent NAD(+) synthetase</fullName>
        <ecNumber evidence="7 8">6.3.5.1</ecNumber>
    </recommendedName>
    <alternativeName>
        <fullName evidence="7 8">NAD(+) synthase [glutamine-hydrolyzing]</fullName>
    </alternativeName>
</protein>
<dbReference type="GO" id="GO:0004359">
    <property type="term" value="F:glutaminase activity"/>
    <property type="evidence" value="ECO:0007669"/>
    <property type="project" value="InterPro"/>
</dbReference>
<dbReference type="InterPro" id="IPR014445">
    <property type="entry name" value="Gln-dep_NAD_synthase"/>
</dbReference>
<evidence type="ECO:0000256" key="2">
    <source>
        <dbReference type="ARBA" id="ARBA00007145"/>
    </source>
</evidence>
<keyword evidence="3 7" id="KW-0436">Ligase</keyword>
<evidence type="ECO:0000313" key="12">
    <source>
        <dbReference type="Proteomes" id="UP000824259"/>
    </source>
</evidence>
<sequence>MSKFGFLKVAAAIPHVRIADCDYNARQITGLIRKGADRGARIILFPELSVTAYTCGDLIQQPTLLNAAEQALGYILSETSQLPVVGIVGMPITYGNALYNCAVVFAEGRIRGVVPKTYIPNYAEFYEARCFMSGEEIGFATIRMCGQETDFGRNILFNLDGVKFGVEICEDMWVPAAPSVNQAVDGAQVLFNLSASPEVIGKHNYLLSLVKSQSARTQSAYVYCSAGYGESSTDLVFAGNGIIVEGGQILQRSERFSLEEQLVVADIDTERLITSRRRTTTFAPHRPNERIIVEISLPKNPADTTLDRWIDPQPFVPGSPEEMEECGNEIVNIQTMGLAQRLEHTNCKKVVLGVSGGLDSTLALMIAVRTFDRLGLNRKGIIAVTMPGFGTSNRTYRNALALMRCLGVTSREISIRKACEQHFADIGLDPTTQSSAYENAQARERTQILMDLANLEGGLVLGTGDLSELALGWATYNGDQMSMYGLNASLPKTLIRVLMRWMAERCKDDAIRQILIDVVETPISPELLPTEEGKEFGQQTEKIIGPYELHDFFLYHFIHNGYSPAKILFVAQKAFNDRYDRGTILRWMRLFFQRFFSQQFKRSTMPDGPKVGIISLSPRGDWRMPSDANADTWMREIDRLIEEEK</sequence>
<dbReference type="Pfam" id="PF00795">
    <property type="entry name" value="CN_hydrolase"/>
    <property type="match status" value="1"/>
</dbReference>
<feature type="domain" description="CN hydrolase" evidence="10">
    <location>
        <begin position="7"/>
        <end position="269"/>
    </location>
</feature>
<comment type="catalytic activity">
    <reaction evidence="7 8">
        <text>deamido-NAD(+) + L-glutamine + ATP + H2O = L-glutamate + AMP + diphosphate + NAD(+) + H(+)</text>
        <dbReference type="Rhea" id="RHEA:24384"/>
        <dbReference type="ChEBI" id="CHEBI:15377"/>
        <dbReference type="ChEBI" id="CHEBI:15378"/>
        <dbReference type="ChEBI" id="CHEBI:29985"/>
        <dbReference type="ChEBI" id="CHEBI:30616"/>
        <dbReference type="ChEBI" id="CHEBI:33019"/>
        <dbReference type="ChEBI" id="CHEBI:57540"/>
        <dbReference type="ChEBI" id="CHEBI:58359"/>
        <dbReference type="ChEBI" id="CHEBI:58437"/>
        <dbReference type="ChEBI" id="CHEBI:456215"/>
        <dbReference type="EC" id="6.3.5.1"/>
    </reaction>
</comment>
<dbReference type="InterPro" id="IPR022310">
    <property type="entry name" value="NAD/GMP_synthase"/>
</dbReference>
<evidence type="ECO:0000256" key="3">
    <source>
        <dbReference type="ARBA" id="ARBA00022598"/>
    </source>
</evidence>
<comment type="pathway">
    <text evidence="1 7 8">Cofactor biosynthesis; NAD(+) biosynthesis; NAD(+) from deamido-NAD(+) (L-Gln route): step 1/1.</text>
</comment>
<name>A0A9D2L362_9BACT</name>
<dbReference type="Proteomes" id="UP000824259">
    <property type="component" value="Unassembled WGS sequence"/>
</dbReference>
<comment type="similarity">
    <text evidence="2 7 8">In the C-terminal section; belongs to the NAD synthetase family.</text>
</comment>
<feature type="binding site" evidence="7">
    <location>
        <position position="601"/>
    </location>
    <ligand>
        <name>deamido-NAD(+)</name>
        <dbReference type="ChEBI" id="CHEBI:58437"/>
        <note>ligand shared between two neighboring subunits</note>
    </ligand>
</feature>
<dbReference type="CDD" id="cd07570">
    <property type="entry name" value="GAT_Gln-NAD-synth"/>
    <property type="match status" value="1"/>
</dbReference>
<dbReference type="InterPro" id="IPR003694">
    <property type="entry name" value="NAD_synthase"/>
</dbReference>
<dbReference type="PANTHER" id="PTHR23090:SF9">
    <property type="entry name" value="GLUTAMINE-DEPENDENT NAD(+) SYNTHETASE"/>
    <property type="match status" value="1"/>
</dbReference>
<dbReference type="Gene3D" id="3.60.110.10">
    <property type="entry name" value="Carbon-nitrogen hydrolase"/>
    <property type="match status" value="1"/>
</dbReference>
<evidence type="ECO:0000256" key="6">
    <source>
        <dbReference type="ARBA" id="ARBA00023027"/>
    </source>
</evidence>
<comment type="caution">
    <text evidence="11">The sequence shown here is derived from an EMBL/GenBank/DDBJ whole genome shotgun (WGS) entry which is preliminary data.</text>
</comment>
<organism evidence="11 12">
    <name type="scientific">Candidatus Alistipes avicola</name>
    <dbReference type="NCBI Taxonomy" id="2838432"/>
    <lineage>
        <taxon>Bacteria</taxon>
        <taxon>Pseudomonadati</taxon>
        <taxon>Bacteroidota</taxon>
        <taxon>Bacteroidia</taxon>
        <taxon>Bacteroidales</taxon>
        <taxon>Rikenellaceae</taxon>
        <taxon>Alistipes</taxon>
    </lineage>
</organism>
<feature type="binding site" evidence="7">
    <location>
        <position position="202"/>
    </location>
    <ligand>
        <name>L-glutamine</name>
        <dbReference type="ChEBI" id="CHEBI:58359"/>
    </ligand>
</feature>
<dbReference type="InterPro" id="IPR014729">
    <property type="entry name" value="Rossmann-like_a/b/a_fold"/>
</dbReference>
<proteinExistence type="inferred from homology"/>
<dbReference type="HAMAP" id="MF_02090">
    <property type="entry name" value="NadE_glutamine_dep"/>
    <property type="match status" value="1"/>
</dbReference>
<keyword evidence="6 7" id="KW-0520">NAD</keyword>
<keyword evidence="5 7" id="KW-0067">ATP-binding</keyword>
<dbReference type="GO" id="GO:0009435">
    <property type="term" value="P:NAD+ biosynthetic process"/>
    <property type="evidence" value="ECO:0007669"/>
    <property type="project" value="UniProtKB-UniRule"/>
</dbReference>
<dbReference type="Gene3D" id="1.10.10.1140">
    <property type="entry name" value="Glutamine-dependent NAD+ synthetase, C-terminal domain"/>
    <property type="match status" value="1"/>
</dbReference>
<dbReference type="GO" id="GO:0008795">
    <property type="term" value="F:NAD+ synthase activity"/>
    <property type="evidence" value="ECO:0007669"/>
    <property type="project" value="UniProtKB-UniRule"/>
</dbReference>
<dbReference type="InterPro" id="IPR041856">
    <property type="entry name" value="NAD+_synth_C"/>
</dbReference>
<dbReference type="SUPFAM" id="SSF52402">
    <property type="entry name" value="Adenine nucleotide alpha hydrolases-like"/>
    <property type="match status" value="1"/>
</dbReference>
<evidence type="ECO:0000256" key="8">
    <source>
        <dbReference type="PIRNR" id="PIRNR006630"/>
    </source>
</evidence>
<evidence type="ECO:0000259" key="10">
    <source>
        <dbReference type="PROSITE" id="PS50263"/>
    </source>
</evidence>
<dbReference type="AlphaFoldDB" id="A0A9D2L362"/>
<comment type="function">
    <text evidence="7">Catalyzes the ATP-dependent amidation of deamido-NAD to form NAD. Uses L-glutamine as a nitrogen source.</text>
</comment>
<feature type="active site" description="Proton acceptor; for glutaminase activity" evidence="7">
    <location>
        <position position="47"/>
    </location>
</feature>
<feature type="binding site" evidence="7">
    <location>
        <position position="122"/>
    </location>
    <ligand>
        <name>L-glutamine</name>
        <dbReference type="ChEBI" id="CHEBI:58359"/>
    </ligand>
</feature>